<dbReference type="Pfam" id="PF07679">
    <property type="entry name" value="I-set"/>
    <property type="match status" value="34"/>
</dbReference>
<dbReference type="PROSITE" id="PS50835">
    <property type="entry name" value="IG_LIKE"/>
    <property type="match status" value="42"/>
</dbReference>
<keyword evidence="5" id="KW-0732">Signal</keyword>
<feature type="domain" description="Ig-like" evidence="13">
    <location>
        <begin position="3491"/>
        <end position="3579"/>
    </location>
</feature>
<dbReference type="GO" id="GO:0008046">
    <property type="term" value="F:axon guidance receptor activity"/>
    <property type="evidence" value="ECO:0007669"/>
    <property type="project" value="TreeGrafter"/>
</dbReference>
<evidence type="ECO:0000256" key="7">
    <source>
        <dbReference type="ARBA" id="ARBA00022837"/>
    </source>
</evidence>
<dbReference type="GO" id="GO:0050808">
    <property type="term" value="P:synapse organization"/>
    <property type="evidence" value="ECO:0007669"/>
    <property type="project" value="TreeGrafter"/>
</dbReference>
<dbReference type="SMART" id="SM00409">
    <property type="entry name" value="IG"/>
    <property type="match status" value="42"/>
</dbReference>
<feature type="domain" description="Ig-like" evidence="13">
    <location>
        <begin position="1033"/>
        <end position="1124"/>
    </location>
</feature>
<feature type="domain" description="Ig-like" evidence="13">
    <location>
        <begin position="2245"/>
        <end position="2334"/>
    </location>
</feature>
<evidence type="ECO:0000256" key="5">
    <source>
        <dbReference type="ARBA" id="ARBA00022729"/>
    </source>
</evidence>
<feature type="domain" description="Ig-like" evidence="13">
    <location>
        <begin position="942"/>
        <end position="1028"/>
    </location>
</feature>
<feature type="domain" description="Ig-like" evidence="13">
    <location>
        <begin position="754"/>
        <end position="844"/>
    </location>
</feature>
<name>H3ADQ7_LATCH</name>
<feature type="domain" description="Ig-like" evidence="13">
    <location>
        <begin position="1408"/>
        <end position="1500"/>
    </location>
</feature>
<feature type="domain" description="Ig-like" evidence="13">
    <location>
        <begin position="479"/>
        <end position="555"/>
    </location>
</feature>
<dbReference type="InterPro" id="IPR036465">
    <property type="entry name" value="vWFA_dom_sf"/>
</dbReference>
<dbReference type="InterPro" id="IPR000152">
    <property type="entry name" value="EGF-type_Asp/Asn_hydroxyl_site"/>
</dbReference>
<dbReference type="SUPFAM" id="SSF54511">
    <property type="entry name" value="GFP-like"/>
    <property type="match status" value="1"/>
</dbReference>
<gene>
    <name evidence="15" type="primary">LOC102351448</name>
</gene>
<reference evidence="15" key="3">
    <citation type="submission" date="2025-09" db="UniProtKB">
        <authorList>
            <consortium name="Ensembl"/>
        </authorList>
    </citation>
    <scope>IDENTIFICATION</scope>
</reference>
<keyword evidence="6" id="KW-0677">Repeat</keyword>
<dbReference type="FunFam" id="2.60.40.10:FF:000706">
    <property type="entry name" value="Hemicentin 1"/>
    <property type="match status" value="1"/>
</dbReference>
<dbReference type="SUPFAM" id="SSF57196">
    <property type="entry name" value="EGF/Laminin"/>
    <property type="match status" value="3"/>
</dbReference>
<dbReference type="FunFam" id="2.60.40.10:FF:000032">
    <property type="entry name" value="palladin isoform X1"/>
    <property type="match status" value="5"/>
</dbReference>
<feature type="domain" description="Ig-like" evidence="13">
    <location>
        <begin position="1966"/>
        <end position="2052"/>
    </location>
</feature>
<dbReference type="InterPro" id="IPR057613">
    <property type="entry name" value="VWA7_4"/>
</dbReference>
<feature type="domain" description="Ig-like" evidence="13">
    <location>
        <begin position="2433"/>
        <end position="2521"/>
    </location>
</feature>
<dbReference type="PANTHER" id="PTHR45080:SF34">
    <property type="entry name" value="MYOSIN LIGHT CHAIN KINASE, SMOOTH MUSCLE-LIKE"/>
    <property type="match status" value="1"/>
</dbReference>
<feature type="domain" description="Nidogen G2 beta-barrel" evidence="14">
    <location>
        <begin position="4834"/>
        <end position="5056"/>
    </location>
</feature>
<feature type="domain" description="Ig-like" evidence="13">
    <location>
        <begin position="1876"/>
        <end position="1964"/>
    </location>
</feature>
<dbReference type="Pfam" id="PF12662">
    <property type="entry name" value="cEGF"/>
    <property type="match status" value="1"/>
</dbReference>
<dbReference type="Pfam" id="PF23560">
    <property type="entry name" value="GBD_Hemicentin"/>
    <property type="match status" value="1"/>
</dbReference>
<evidence type="ECO:0000256" key="8">
    <source>
        <dbReference type="ARBA" id="ARBA00023157"/>
    </source>
</evidence>
<dbReference type="SMART" id="SM00209">
    <property type="entry name" value="TSP1"/>
    <property type="match status" value="5"/>
</dbReference>
<dbReference type="Gene3D" id="2.40.155.10">
    <property type="entry name" value="Green fluorescent protein"/>
    <property type="match status" value="1"/>
</dbReference>
<feature type="domain" description="Ig-like" evidence="13">
    <location>
        <begin position="4139"/>
        <end position="4226"/>
    </location>
</feature>
<feature type="domain" description="Ig-like" evidence="13">
    <location>
        <begin position="1133"/>
        <end position="1219"/>
    </location>
</feature>
<dbReference type="EMBL" id="AFYH01199626">
    <property type="status" value="NOT_ANNOTATED_CDS"/>
    <property type="molecule type" value="Genomic_DNA"/>
</dbReference>
<dbReference type="PROSITE" id="PS00010">
    <property type="entry name" value="ASX_HYDROXYL"/>
    <property type="match status" value="5"/>
</dbReference>
<dbReference type="InterPro" id="IPR013783">
    <property type="entry name" value="Ig-like_fold"/>
</dbReference>
<feature type="domain" description="Ig-like" evidence="13">
    <location>
        <begin position="4231"/>
        <end position="4316"/>
    </location>
</feature>
<dbReference type="SUPFAM" id="SSF48726">
    <property type="entry name" value="Immunoglobulin"/>
    <property type="match status" value="43"/>
</dbReference>
<dbReference type="FunFam" id="2.10.25.10:FF:000352">
    <property type="entry name" value="Hemicentin 1"/>
    <property type="match status" value="1"/>
</dbReference>
<dbReference type="InterPro" id="IPR036383">
    <property type="entry name" value="TSP1_rpt_sf"/>
</dbReference>
<keyword evidence="9" id="KW-0325">Glycoprotein</keyword>
<dbReference type="InterPro" id="IPR009017">
    <property type="entry name" value="GFP"/>
</dbReference>
<feature type="domain" description="Ig-like" evidence="13">
    <location>
        <begin position="1316"/>
        <end position="1402"/>
    </location>
</feature>
<feature type="domain" description="Ig-like" evidence="13">
    <location>
        <begin position="3582"/>
        <end position="3672"/>
    </location>
</feature>
<evidence type="ECO:0000259" key="13">
    <source>
        <dbReference type="PROSITE" id="PS50835"/>
    </source>
</evidence>
<dbReference type="FunFam" id="2.60.40.10:FF:001131">
    <property type="entry name" value="Hemicentin 1"/>
    <property type="match status" value="1"/>
</dbReference>
<feature type="domain" description="EGF-like" evidence="12">
    <location>
        <begin position="5069"/>
        <end position="5108"/>
    </location>
</feature>
<feature type="domain" description="Ig-like" evidence="13">
    <location>
        <begin position="1597"/>
        <end position="1684"/>
    </location>
</feature>
<evidence type="ECO:0000256" key="1">
    <source>
        <dbReference type="ARBA" id="ARBA00004498"/>
    </source>
</evidence>
<feature type="domain" description="Ig-like" evidence="13">
    <location>
        <begin position="1224"/>
        <end position="1311"/>
    </location>
</feature>
<keyword evidence="4 11" id="KW-0245">EGF-like domain</keyword>
<feature type="domain" description="Ig-like" evidence="13">
    <location>
        <begin position="2059"/>
        <end position="2145"/>
    </location>
</feature>
<feature type="domain" description="EGF-like" evidence="12">
    <location>
        <begin position="5362"/>
        <end position="5401"/>
    </location>
</feature>
<feature type="domain" description="Ig-like" evidence="13">
    <location>
        <begin position="3865"/>
        <end position="3951"/>
    </location>
</feature>
<dbReference type="Pfam" id="PF07474">
    <property type="entry name" value="G2F"/>
    <property type="match status" value="1"/>
</dbReference>
<feature type="domain" description="EGF-like" evidence="12">
    <location>
        <begin position="5281"/>
        <end position="5321"/>
    </location>
</feature>
<feature type="domain" description="Ig-like" evidence="13">
    <location>
        <begin position="2339"/>
        <end position="2428"/>
    </location>
</feature>
<dbReference type="SUPFAM" id="SSF57184">
    <property type="entry name" value="Growth factor receptor domain"/>
    <property type="match status" value="1"/>
</dbReference>
<dbReference type="SUPFAM" id="SSF82895">
    <property type="entry name" value="TSP-1 type 1 repeat"/>
    <property type="match status" value="4"/>
</dbReference>
<dbReference type="Pfam" id="PF23610">
    <property type="entry name" value="VWA7_4"/>
    <property type="match status" value="1"/>
</dbReference>
<dbReference type="InterPro" id="IPR001881">
    <property type="entry name" value="EGF-like_Ca-bd_dom"/>
</dbReference>
<dbReference type="FunFam" id="2.10.25.10:FF:000210">
    <property type="entry name" value="Hemicentin 1"/>
    <property type="match status" value="1"/>
</dbReference>
<dbReference type="PANTHER" id="PTHR45080">
    <property type="entry name" value="CONTACTIN 5"/>
    <property type="match status" value="1"/>
</dbReference>
<feature type="domain" description="Ig-like" evidence="13">
    <location>
        <begin position="2720"/>
        <end position="2829"/>
    </location>
</feature>
<dbReference type="SUPFAM" id="SSF53300">
    <property type="entry name" value="vWA-like"/>
    <property type="match status" value="1"/>
</dbReference>
<dbReference type="PROSITE" id="PS50026">
    <property type="entry name" value="EGF_3"/>
    <property type="match status" value="5"/>
</dbReference>
<comment type="caution">
    <text evidence="11">Lacks conserved residue(s) required for the propagation of feature annotation.</text>
</comment>
<evidence type="ECO:0008006" key="17">
    <source>
        <dbReference type="Google" id="ProtNLM"/>
    </source>
</evidence>
<keyword evidence="3" id="KW-0272">Extracellular matrix</keyword>
<organism evidence="15 16">
    <name type="scientific">Latimeria chalumnae</name>
    <name type="common">Coelacanth</name>
    <dbReference type="NCBI Taxonomy" id="7897"/>
    <lineage>
        <taxon>Eukaryota</taxon>
        <taxon>Metazoa</taxon>
        <taxon>Chordata</taxon>
        <taxon>Craniata</taxon>
        <taxon>Vertebrata</taxon>
        <taxon>Euteleostomi</taxon>
        <taxon>Coelacanthiformes</taxon>
        <taxon>Coelacanthidae</taxon>
        <taxon>Latimeria</taxon>
    </lineage>
</organism>
<dbReference type="EMBL" id="AFYH01199629">
    <property type="status" value="NOT_ANNOTATED_CDS"/>
    <property type="molecule type" value="Genomic_DNA"/>
</dbReference>
<dbReference type="FunFam" id="2.60.40.10:FF:000186">
    <property type="entry name" value="Hemicentin 1"/>
    <property type="match status" value="5"/>
</dbReference>
<feature type="domain" description="Ig-like" evidence="13">
    <location>
        <begin position="2150"/>
        <end position="2240"/>
    </location>
</feature>
<dbReference type="InterPro" id="IPR013098">
    <property type="entry name" value="Ig_I-set"/>
</dbReference>
<dbReference type="EMBL" id="AFYH01199623">
    <property type="status" value="NOT_ANNOTATED_CDS"/>
    <property type="molecule type" value="Genomic_DNA"/>
</dbReference>
<dbReference type="InterPro" id="IPR049883">
    <property type="entry name" value="NOTCH1_EGF-like"/>
</dbReference>
<feature type="domain" description="Ig-like" evidence="13">
    <location>
        <begin position="3206"/>
        <end position="3296"/>
    </location>
</feature>
<feature type="domain" description="Ig-like" evidence="13">
    <location>
        <begin position="572"/>
        <end position="658"/>
    </location>
</feature>
<dbReference type="FunFam" id="2.10.25.10:FF:000005">
    <property type="entry name" value="Fibrillin 2"/>
    <property type="match status" value="1"/>
</dbReference>
<dbReference type="InterPro" id="IPR056475">
    <property type="entry name" value="GBD_Hemicentin/VWA7"/>
</dbReference>
<dbReference type="Proteomes" id="UP000008672">
    <property type="component" value="Unassembled WGS sequence"/>
</dbReference>
<dbReference type="InterPro" id="IPR056861">
    <property type="entry name" value="HMCN1-like_VWA"/>
</dbReference>
<keyword evidence="16" id="KW-1185">Reference proteome</keyword>
<dbReference type="InterPro" id="IPR018097">
    <property type="entry name" value="EGF_Ca-bd_CS"/>
</dbReference>
<feature type="domain" description="Ig-like" evidence="13">
    <location>
        <begin position="4323"/>
        <end position="4407"/>
    </location>
</feature>
<dbReference type="CDD" id="cd00096">
    <property type="entry name" value="Ig"/>
    <property type="match status" value="12"/>
</dbReference>
<dbReference type="Gene3D" id="2.10.25.10">
    <property type="entry name" value="Laminin"/>
    <property type="match status" value="8"/>
</dbReference>
<dbReference type="InterPro" id="IPR009030">
    <property type="entry name" value="Growth_fac_rcpt_cys_sf"/>
</dbReference>
<dbReference type="OMA" id="RIYRVQP"/>
<evidence type="ECO:0000256" key="4">
    <source>
        <dbReference type="ARBA" id="ARBA00022536"/>
    </source>
</evidence>
<dbReference type="InterPro" id="IPR006605">
    <property type="entry name" value="G2_nidogen/fibulin_G2F"/>
</dbReference>
<feature type="domain" description="Ig-like" evidence="13">
    <location>
        <begin position="2926"/>
        <end position="3013"/>
    </location>
</feature>
<keyword evidence="10" id="KW-0393">Immunoglobulin domain</keyword>
<feature type="domain" description="Ig-like" evidence="13">
    <location>
        <begin position="2830"/>
        <end position="2921"/>
    </location>
</feature>
<evidence type="ECO:0000256" key="10">
    <source>
        <dbReference type="ARBA" id="ARBA00023319"/>
    </source>
</evidence>
<dbReference type="Pfam" id="PF07645">
    <property type="entry name" value="EGF_CA"/>
    <property type="match status" value="6"/>
</dbReference>
<dbReference type="HOGENOM" id="CLU_000087_0_0_1"/>
<evidence type="ECO:0000256" key="6">
    <source>
        <dbReference type="ARBA" id="ARBA00022737"/>
    </source>
</evidence>
<dbReference type="FunFam" id="2.20.100.10:FF:000001">
    <property type="entry name" value="semaphorin-5A isoform X1"/>
    <property type="match status" value="1"/>
</dbReference>
<dbReference type="GO" id="GO:0043025">
    <property type="term" value="C:neuronal cell body"/>
    <property type="evidence" value="ECO:0007669"/>
    <property type="project" value="TreeGrafter"/>
</dbReference>
<evidence type="ECO:0000256" key="3">
    <source>
        <dbReference type="ARBA" id="ARBA00022530"/>
    </source>
</evidence>
<feature type="domain" description="Ig-like" evidence="13">
    <location>
        <begin position="1505"/>
        <end position="1593"/>
    </location>
</feature>
<dbReference type="InterPro" id="IPR013106">
    <property type="entry name" value="Ig_V-set"/>
</dbReference>
<dbReference type="InterPro" id="IPR000742">
    <property type="entry name" value="EGF"/>
</dbReference>
<dbReference type="InterPro" id="IPR050958">
    <property type="entry name" value="Cell_Adh-Cytoskel_Orgn"/>
</dbReference>
<evidence type="ECO:0000259" key="12">
    <source>
        <dbReference type="PROSITE" id="PS50026"/>
    </source>
</evidence>
<protein>
    <recommendedName>
        <fullName evidence="17">Hemicentin 2</fullName>
    </recommendedName>
</protein>
<feature type="domain" description="Ig-like" evidence="13">
    <location>
        <begin position="3958"/>
        <end position="4045"/>
    </location>
</feature>
<dbReference type="Ensembl" id="ENSLACT00000007844.1">
    <property type="protein sequence ID" value="ENSLACP00000007778.1"/>
    <property type="gene ID" value="ENSLACG00000006888.1"/>
</dbReference>
<feature type="domain" description="Ig-like" evidence="13">
    <location>
        <begin position="1782"/>
        <end position="1871"/>
    </location>
</feature>
<dbReference type="GO" id="GO:0005509">
    <property type="term" value="F:calcium ion binding"/>
    <property type="evidence" value="ECO:0007669"/>
    <property type="project" value="InterPro"/>
</dbReference>
<dbReference type="SMART" id="SM00408">
    <property type="entry name" value="IGc2"/>
    <property type="match status" value="42"/>
</dbReference>
<dbReference type="InterPro" id="IPR036179">
    <property type="entry name" value="Ig-like_dom_sf"/>
</dbReference>
<dbReference type="Pfam" id="PF25106">
    <property type="entry name" value="VWA_4"/>
    <property type="match status" value="1"/>
</dbReference>
<keyword evidence="7" id="KW-0106">Calcium</keyword>
<dbReference type="InParanoid" id="H3ADQ7"/>
<dbReference type="SMART" id="SM00181">
    <property type="entry name" value="EGF"/>
    <property type="match status" value="8"/>
</dbReference>
<dbReference type="EMBL" id="AFYH01199625">
    <property type="status" value="NOT_ANNOTATED_CDS"/>
    <property type="molecule type" value="Genomic_DNA"/>
</dbReference>
<dbReference type="EMBL" id="AFYH01199630">
    <property type="status" value="NOT_ANNOTATED_CDS"/>
    <property type="molecule type" value="Genomic_DNA"/>
</dbReference>
<feature type="domain" description="Ig-like" evidence="13">
    <location>
        <begin position="2529"/>
        <end position="2617"/>
    </location>
</feature>
<dbReference type="GO" id="GO:0005886">
    <property type="term" value="C:plasma membrane"/>
    <property type="evidence" value="ECO:0007669"/>
    <property type="project" value="TreeGrafter"/>
</dbReference>
<dbReference type="InterPro" id="IPR003598">
    <property type="entry name" value="Ig_sub2"/>
</dbReference>
<evidence type="ECO:0000313" key="16">
    <source>
        <dbReference type="Proteomes" id="UP000008672"/>
    </source>
</evidence>
<feature type="domain" description="Ig-like" evidence="13">
    <location>
        <begin position="851"/>
        <end position="935"/>
    </location>
</feature>
<feature type="domain" description="Ig-like" evidence="13">
    <location>
        <begin position="1689"/>
        <end position="1777"/>
    </location>
</feature>
<dbReference type="EMBL" id="AFYH01199628">
    <property type="status" value="NOT_ANNOTATED_CDS"/>
    <property type="molecule type" value="Genomic_DNA"/>
</dbReference>
<dbReference type="PROSITE" id="PS50092">
    <property type="entry name" value="TSP1"/>
    <property type="match status" value="4"/>
</dbReference>
<reference evidence="16" key="1">
    <citation type="submission" date="2011-08" db="EMBL/GenBank/DDBJ databases">
        <title>The draft genome of Latimeria chalumnae.</title>
        <authorList>
            <person name="Di Palma F."/>
            <person name="Alfoldi J."/>
            <person name="Johnson J."/>
            <person name="Berlin A."/>
            <person name="Gnerre S."/>
            <person name="Jaffe D."/>
            <person name="MacCallum I."/>
            <person name="Young S."/>
            <person name="Walker B.J."/>
            <person name="Lander E."/>
            <person name="Lindblad-Toh K."/>
        </authorList>
    </citation>
    <scope>NUCLEOTIDE SEQUENCE [LARGE SCALE GENOMIC DNA]</scope>
    <source>
        <strain evidence="16">Wild caught</strain>
    </source>
</reference>
<dbReference type="Gene3D" id="3.40.50.410">
    <property type="entry name" value="von Willebrand factor, type A domain"/>
    <property type="match status" value="1"/>
</dbReference>
<dbReference type="Gene3D" id="2.20.100.10">
    <property type="entry name" value="Thrombospondin type-1 (TSP1) repeat"/>
    <property type="match status" value="3"/>
</dbReference>
<dbReference type="FunFam" id="2.60.40.10:FF:000130">
    <property type="entry name" value="Hemicentin 1"/>
    <property type="match status" value="20"/>
</dbReference>
<dbReference type="EMBL" id="AFYH01199622">
    <property type="status" value="NOT_ANNOTATED_CDS"/>
    <property type="molecule type" value="Genomic_DNA"/>
</dbReference>
<dbReference type="SMART" id="SM00682">
    <property type="entry name" value="G2F"/>
    <property type="match status" value="1"/>
</dbReference>
<dbReference type="FunFam" id="2.10.25.10:FF:000385">
    <property type="entry name" value="Hemicentin 1"/>
    <property type="match status" value="1"/>
</dbReference>
<dbReference type="InterPro" id="IPR026823">
    <property type="entry name" value="cEGF"/>
</dbReference>
<dbReference type="PROSITE" id="PS01186">
    <property type="entry name" value="EGF_2"/>
    <property type="match status" value="3"/>
</dbReference>
<dbReference type="GO" id="GO:0007156">
    <property type="term" value="P:homophilic cell adhesion via plasma membrane adhesion molecules"/>
    <property type="evidence" value="ECO:0007669"/>
    <property type="project" value="TreeGrafter"/>
</dbReference>
<dbReference type="GO" id="GO:0030424">
    <property type="term" value="C:axon"/>
    <property type="evidence" value="ECO:0007669"/>
    <property type="project" value="TreeGrafter"/>
</dbReference>
<dbReference type="GeneTree" id="ENSGT00940000154614"/>
<dbReference type="InterPro" id="IPR000884">
    <property type="entry name" value="TSP1_rpt"/>
</dbReference>
<accession>H3ADQ7</accession>
<dbReference type="Gene3D" id="2.60.40.10">
    <property type="entry name" value="Immunoglobulins"/>
    <property type="match status" value="43"/>
</dbReference>
<proteinExistence type="predicted"/>
<feature type="domain" description="Ig-like" evidence="13">
    <location>
        <begin position="4050"/>
        <end position="4135"/>
    </location>
</feature>
<feature type="domain" description="Ig-like" evidence="13">
    <location>
        <begin position="3113"/>
        <end position="3201"/>
    </location>
</feature>
<reference evidence="15" key="2">
    <citation type="submission" date="2025-08" db="UniProtKB">
        <authorList>
            <consortium name="Ensembl"/>
        </authorList>
    </citation>
    <scope>IDENTIFICATION</scope>
</reference>
<dbReference type="FunFam" id="2.20.100.10:FF:000007">
    <property type="entry name" value="Thrombospondin 1"/>
    <property type="match status" value="1"/>
</dbReference>
<feature type="domain" description="EGF-like" evidence="12">
    <location>
        <begin position="5238"/>
        <end position="5273"/>
    </location>
</feature>
<sequence>AATLAIVFDVTGSMYDDLRQVIEGASGILRRTLGRRSKAIANFVLVPFHDPDIGPVTITTDPEEFQRELEELYVQGGGDCPEMSVGAIKLALEVSLPGSFIYVFTDARAKDYSLKQDVLQLVQLKQSQVVFVLTGDCGDQSHPGYKAFEEIAAASSGQIFHLDKQQVNQVLKWVEQAIQASKVHLLSTDHENGEAHVWRVHFDPSLKEVTVSVSGPAPEIEVWDPAGRLLRKGFGLSELLNIPNSARVVNVKKPRPGSWMIKVRSRGRHTLRITGISAIDFRAGFSINPTADFSQTKQRPIQGVATHILINCTGLKTPGQLDQVELLSMSGQTLNSLPLQAFSSGNSGHLWNVSEVYPPDESFFLKVMGKDGVGYQFQRLSSISYTNIIPEPPTVSMPSGSQGYYLQPAAIPCSVSSHTPFTLRLAKDGKRLGGDRNFHMCTCIICTMCNVCVCVYVCIARSSNGEGGAFFFFFKREPPPSIETPWNVTAKPGDRVVLSCRIHGNVRYNLTWRRPQEELWQEEEEGRIRFLGNSSLQIDGVKPGDGGPYECTATNVFGMSRASVWLFILEAPRVVTSFTSQSFSRGVEVKIGCTASGFPAPRITWRRGDTFLKNISSRISITEHGTLAIKNAGPEDAGTYSCRASNRGGTDKQTVTLTYTESPTVTVTNQLVLVAAGAEAILECHTSGVPQPKVTWYKGDLEVESVLYVEAGSGHSVLKIREAQEVDEGEYTCVAVNQMGTASATVMLDVGSPPVFSEVPADVLVEIGKTAVLPCTATGYPPPQIAWHRQDGQPIFTKPDSDSDITQLESGSLLIESMGLDNEAVYICEVQNQFGTIRALSRLSIAGLVAPEVAASAPEVIVLEGHSLTLPCAVLAGIPLPDRRWTKDGHQLRLNGRLSLRSDGSIHFERVLQKDAGRYRCEVTNVAGATNKTVSVQVRSRPTIKPGPTHYTTNEGVAVTLSCDSSGAPKPTIVWSKEGERLSHHSPRYYISIDGSLLVPLPSGEDSGVYVCTATNLAGAASRETRLSVHTKPRMAGNGSRDLNRPITTFARVGLEVTLPCEVEGSPPPLVTWTKDSRPLVSVPMFCRYSLLPSGSLKLFESRVTDSGVYRCFAVNPAGNSSLSYRLHVQVPPKIHPAPQILKALAGQTVDFPCVTHGTPTPNLTWYKNGELLHVGDRDSLQGPDGTVHITDVMLSDSGRYRCLATNSAGQDAIDITLEVLEPPAFADAEDLTLERIANQKVMLPCPATGTPKPTIRWLKNGLDVLGSKPGVLVLEDGSLLIEAASPSDSGDYVCIASNEAGAEKRKCKLKIFVPPEIKEDGQPWNLSVMVNRPLSLRCNAVGIPSPTLSWYKDGQSVVETRGIHPQEEGQTLRFHKVRKESSGRYTCKAENAVGKDERSFHLLVLVPPVINGSRAPQDLAVMVNSRVELECRASGVPAPLLEWTKDGEPRVLSVEDPHVQFSEEMQVLRIKSARLRDQGLYQCLASNPAGQQRRDTRLTIHAAPTIKSSNETGVVSVLLNSSARLACEAWGAPTPGITWLKEERPIVSGVKATYIDKGQFLQLSEAQISDSGRYTCRASNIVGAVEKSYQLEVYVPPIIKGDFEVKKALSGRPLVLECSASGHPPPALLWLRDGHPLSVSEGVQILNAGRTLKIEQVSPDDAGIYTCLASSVAGEQQIHYSVDVLVPPQLLIGGESGHVTVTMDSPLELTCLATGNPAPSIRWLKNNQPIRELDGAQISEDGSKLLIVRTNPGDSGSYVCKVSNDAGETEQMFDVSVQVPPAVRIIGDKDVSVVIRHAVTLQCAATGIPTPDITWFKDGQSLLTTSIDLQKKQKQKNSLQIDRVALTDEGIYSCIATNAAGDDQENMRLTVLVPPNIEPTALNKTVKMNFPASFECLASGTPLPVLSWYKEGQLLSGMPGIAYAQNGRVLTIERAQVSSAGNYRCVASNVAGSADLEFSLQVNVPPVVTTATGLVTIQVNQEVHLECDAVGIPSPAMTWLKDNSPISLETQGLRVLSEGRVLSLSSAHISDMGIYSCVAVNTAGEDRRDIHLEVYLPPSILGEEQNVSVIKNDPVTLECHSHAIPLPTLSWMKDGRPLSSIGRAKLSESGSLLQLENAQIQDAGHYTCEASNSAGRTEKHFNLDVWVPPSFAGSVEPSALTVVEGQSIGLTCEFMGVPSPALTWSKSGAPLHTDTGGRMLILSGGRLVQISSAQPSDTGLYTCEGTNIAGVSRKEYNLMVYVSPKIKNGDRGWTEISVTKGNNAVLECDFTGSPEPAVTWVKDGRSVANGQGILVQNDGRTLHIQGAQLAHMGQYTCLVTNVAGQADRKFDLSVHVPPMLSEGAASAENITASLHSSLTLTCEALGVPPPSITWLRDELPISPSTETRLLLGGRLLKLTRVQGQDGGRYACVVRNTVGETRKDFNVDVLVPPSIVHEAEIETLKVKEDQAINLTCVTTGNPKPQVTWIKDGHTLVDTKDHRISADGSLLQISPVRASHTGHYTCLASNPIGDKMKHYQLSVLVIPIIPGVSEDGGLEDVTVILNNPISLICQAVAYPTPKVTWLKDGVPFQTAQNIRLLPGGHGLQIVNAQEEDAGRYSCVVTNEAGEAIKDYELKVFIPPQFAGDDQLHSGFRTTEVKTKINSTLTLQCEFRADPSPTLRWYKDGQLLEGSDHLHITDGGWILMIRNTRVTDTGRYTCVATNVAGEGERDFDVNIQVPPVFQRINGGVDSWEVMYREYENSEITERREVMISNPVSLYCDTNAIPPPKLTWYKDGKPLSAAEGVLVLPGGRVLQIAMVRAEDAGTYTCKAVNEVGENSLHYELVVITPPVISGDGEEFAEEVVVIVNSTAQLRCEATGTPTPAISWLREGLPVTTSHRHEILKEGKILQISSAQVSDIAVYVCVAENQAGSVEKIFSLSVQVPPRIVGVNPETSSVILHNTVSLTCNVQSYPAPDITWYKDGHALQFSADILILPGGQILQIPKARLSDGGKYTCVVTNPAGKDEKHIHLSVYAPPTIRSLSGNQQEEVVVHTGETATFLCQSEGAPRPTITWHKNGHQLVMMNGVQAQSEGQMLQIQDIQVGDSGLYTCKVTNVAGQVERAFMLSVHVVPPVIENSHLEAVNQTLGSLVILSCEASGVPRPSIRWIKDGIQIESSMEWRLSSGGRQLQINRLQLSHSGTYTCVVINSEGEARKHYILSVQVPPAIIDSDVPAEHGVLENEEMSLECVVTGTPRPAVRWLKDGRPLDLLSRPHIQLSADGELLQIKRLQPSDSGTYTCVAQNTAGQETKVYTVNTLDTVPPVISSDASHQEPLQAVIGGVVNLECQASGSPPPQLSWLKDGLPLALTSHIKLLSSGRVLRVSQVQVSDSGIYTCVASSSSGIAERNFNLQVQVPPGLERSESKEDLTVVRGSSVTFTCEVSGFPLPVLSWFKDGESLALHSNLVTNGHELRLQLESVTALHSGLYSCIAVNPAGDASKHFNLTVLAEPPQIVDSGLPEEVSVVINAPLDLACAAVGVPPPKVTWLKDGRPFARPGKLSGSKEVIQIANVQVEDGGLYTCLATSRAGEDRKNHWVRVQVPPSILGSSEPRSLTAVANGQLTLECLTEADPPPTVQWYKDSVPLQSGSRIQVMVNRQFLQIQGVVPADNGLYTCVVSNVAGESTLDFQVEVHVAPVIKAESSSVSVSLNQPTLLPCTAEGFPAPTVMWRKDGSLLSPENPRFEILPEGSLQIRAVQIPDAGHYLCTAVNPAGSDHRTVDLRVFGLLSKYKPPLFRPSCKLPFSKICYILFYCSPHKDIFFSYFVVVSFDSLILFFQNFCFHRLLSSGSLVIFSPSNQDTAQFECIATNDVGEDHRSIAVSVQVPPSIADDSMEITVNTMAPALLTCHAMGVPEPAVTWSRDGARLGHRGGGYKVLPTGSLEITAAIPAHTGRYTCTARNPAGAAYKHVLLKVQVLELPVLKPLPATVEVAVNKRVVLPCEAMGSPRPSINWQREGFAIVTGLGAGLTLLPNGGLQIVPVAVKDAGNYVCIAQNAAGTAVGKTRLVVQVPPAISPHAKDFRVRLDKSVTLPCEAEGQPKPDIVWLKDGRTLAESMRLRVFANGTLEIVQAQRSDTGRYTCRVKNAVGSDSTEMTLVVHVPPVILTGQTELSVTEGFQALLPCAVQGLPEPKVSWNRDGFPVLDMPGKFISLQSGQLIIENAKSEDAGSYTCTAVNVAGRTSQDFHLTVHTHPAFTERLGDVSLNMGERLRLICMAKGMPVPTITWIFNNRPMTAVEDSGKAGQSSLVIERVSKDDAGTYICTAENSVGYFSFNLTVHLYIKTAPVLHGDINSYLTEPLGGNAILNCEALGDPAPTIQWDKNGLPVHISSRVHQLTNGSLLIYSTVNTDAGDYRCVAENEAGVVEKKVTLMLQSAPIFKVEPLSTVVSAGNKVVLHCQADGEPSPMVEWTREGQPVQENSRIQILANSTLQIASAEMEDTGQYECVARNLLGSALTGATVTVQVHGGFSDWLEWGPCSVTCGQGVQERIRLCDSPLPVNGGRPCEGWDVESRMCATKPCPVNGQWMGWSSWSVCTMSCGGGSRQRTRSCFDPPPQNGGRPCDGRDVDVQQCNTQACPVNGNWGSWGSWEECSRSCGGGQTKRYRSCDNPPPSNGGRACRGADVQMKRCGTQACPGDWQSSGWASWLLCHGGGGQGERQRLRRFCASGGPQYGGVSCSSDHESSISNHSLIEEGTVLAPEFPAWGGCWHQEQTLMQALLDPAGNSRKTRNKSVLFSFEVAGGWGSWQAWSECSASCGGGDRMRQRRCNSPLPANGGRLCPGERWERENCNKQVCPGFPLRARGSLIGVINDKEFGVAFLNTNITENTDAGYTTVQGNIENIPETVGPLMKVLVSVFAPIYWSVAYEKRDTINGFSLTRGVFRQESQVEFATGEILRITQVARGLDADGVLLFDIVISGFMPKLLANSDVKVKDFSENYVQTGPGQLYAWSTQRLRQEDSWMPFHCNHTVEYEASLGRQAVLVQLLQVSPILLAYSQPTQEVLFHLSTSIGTDGSGDVCPQGFVLDSASYCTDKDECALEGPCSHACQNSVGGFLCSCPAGFTIVSDGKNCEDIDECSAGVHMCHFGQQCMNVAGSYRCLVRCGVGFKHTADGTGCEVDVNECVESSPPPCQQRCLNTLGSYRCACGPGYQLYGARCAVDVDECMRNVCPPHQQCKNTAGGYHCIETCPAGTTPMENGTCADTDECKDGSHKCRYNQLCENTIGGYRCNCPRGYRSQGIGWPCLDVNECEQVPQPCVYRCQNLAGSYKCLCPPGKRLLGDGKSCAGLERALNINWLGFGQGGNIQTASRRPVCPLGFMGRNGACVDIDECQMRTMCQHECRNTEGSYQCRCPSGYRLLSNGRNCQDIDECIEENVKCGVNQMCFNTRGSHHCLDTPCPASYRQGPSTGTCFRRCALDCSSGGPFLLQYKLLTLPYGIPVDHRVVRLSAFTENGVLQDWTTFTILEQDPGSPFAIRDEGGRGIIYTLRPLSESRTYKMKVRAATLGQNGQMKYQSIFIIFIAVSPYPY</sequence>
<dbReference type="InterPro" id="IPR003599">
    <property type="entry name" value="Ig_sub"/>
</dbReference>
<dbReference type="EMBL" id="AFYH01199627">
    <property type="status" value="NOT_ANNOTATED_CDS"/>
    <property type="molecule type" value="Genomic_DNA"/>
</dbReference>
<feature type="domain" description="Ig-like" evidence="13">
    <location>
        <begin position="2622"/>
        <end position="2716"/>
    </location>
</feature>
<dbReference type="eggNOG" id="KOG4475">
    <property type="taxonomic scope" value="Eukaryota"/>
</dbReference>
<evidence type="ECO:0000256" key="2">
    <source>
        <dbReference type="ARBA" id="ARBA00022525"/>
    </source>
</evidence>
<dbReference type="Bgee" id="ENSLACG00000006888">
    <property type="expression patterns" value="Expressed in chordate pharynx and 2 other cell types or tissues"/>
</dbReference>
<dbReference type="InterPro" id="IPR007110">
    <property type="entry name" value="Ig-like_dom"/>
</dbReference>
<comment type="subcellular location">
    <subcellularLocation>
        <location evidence="1">Secreted</location>
        <location evidence="1">Extracellular space</location>
        <location evidence="1">Extracellular matrix</location>
    </subcellularLocation>
</comment>
<dbReference type="PROSITE" id="PS01187">
    <property type="entry name" value="EGF_CA"/>
    <property type="match status" value="3"/>
</dbReference>
<evidence type="ECO:0000256" key="9">
    <source>
        <dbReference type="ARBA" id="ARBA00023180"/>
    </source>
</evidence>
<dbReference type="FunFam" id="2.60.40.10:FF:000503">
    <property type="entry name" value="Hemicentin 1"/>
    <property type="match status" value="1"/>
</dbReference>
<dbReference type="SMART" id="SM00406">
    <property type="entry name" value="IGv"/>
    <property type="match status" value="25"/>
</dbReference>
<dbReference type="CDD" id="cd00054">
    <property type="entry name" value="EGF_CA"/>
    <property type="match status" value="7"/>
</dbReference>
<feature type="domain" description="Ig-like" evidence="13">
    <location>
        <begin position="3675"/>
        <end position="3759"/>
    </location>
</feature>
<dbReference type="FunFam" id="2.60.40.10:FF:000285">
    <property type="entry name" value="Hemicentin 1"/>
    <property type="match status" value="4"/>
</dbReference>
<feature type="domain" description="EGF-like" evidence="12">
    <location>
        <begin position="5155"/>
        <end position="5194"/>
    </location>
</feature>
<feature type="disulfide bond" evidence="11">
    <location>
        <begin position="5073"/>
        <end position="5083"/>
    </location>
</feature>
<dbReference type="SMART" id="SM00179">
    <property type="entry name" value="EGF_CA"/>
    <property type="match status" value="8"/>
</dbReference>
<feature type="domain" description="Ig-like" evidence="13">
    <location>
        <begin position="663"/>
        <end position="749"/>
    </location>
</feature>
<evidence type="ECO:0000259" key="14">
    <source>
        <dbReference type="PROSITE" id="PS50993"/>
    </source>
</evidence>
<dbReference type="PROSITE" id="PS50993">
    <property type="entry name" value="NIDOGEN_G2"/>
    <property type="match status" value="1"/>
</dbReference>
<dbReference type="EMBL" id="AFYH01199624">
    <property type="status" value="NOT_ANNOTATED_CDS"/>
    <property type="molecule type" value="Genomic_DNA"/>
</dbReference>
<dbReference type="FunFam" id="3.40.50.410:FF:000032">
    <property type="entry name" value="Hemicentin 1"/>
    <property type="match status" value="1"/>
</dbReference>
<keyword evidence="2" id="KW-0964">Secreted</keyword>
<evidence type="ECO:0000256" key="11">
    <source>
        <dbReference type="PROSITE-ProRule" id="PRU00076"/>
    </source>
</evidence>
<dbReference type="FunFam" id="2.20.100.10:FF:000002">
    <property type="entry name" value="Unc-5 netrin receptor C"/>
    <property type="match status" value="2"/>
</dbReference>
<dbReference type="EMBL" id="AFYH01199621">
    <property type="status" value="NOT_ANNOTATED_CDS"/>
    <property type="molecule type" value="Genomic_DNA"/>
</dbReference>
<dbReference type="Pfam" id="PF13927">
    <property type="entry name" value="Ig_3"/>
    <property type="match status" value="8"/>
</dbReference>
<feature type="domain" description="Ig-like" evidence="13">
    <location>
        <begin position="4414"/>
        <end position="4499"/>
    </location>
</feature>
<evidence type="ECO:0000313" key="15">
    <source>
        <dbReference type="Ensembl" id="ENSLACP00000007778.1"/>
    </source>
</evidence>
<feature type="domain" description="Ig-like" evidence="13">
    <location>
        <begin position="3397"/>
        <end position="3485"/>
    </location>
</feature>
<dbReference type="CDD" id="cd00198">
    <property type="entry name" value="vWFA"/>
    <property type="match status" value="1"/>
</dbReference>
<keyword evidence="8 11" id="KW-1015">Disulfide bond</keyword>
<dbReference type="Pfam" id="PF00090">
    <property type="entry name" value="TSP_1"/>
    <property type="match status" value="4"/>
</dbReference>
<feature type="domain" description="Ig-like" evidence="13">
    <location>
        <begin position="3018"/>
        <end position="3108"/>
    </location>
</feature>
<feature type="disulfide bond" evidence="11">
    <location>
        <begin position="5366"/>
        <end position="5376"/>
    </location>
</feature>
<feature type="domain" description="Ig-like" evidence="13">
    <location>
        <begin position="3302"/>
        <end position="3392"/>
    </location>
</feature>